<dbReference type="EMBL" id="JAAXKZ010000046">
    <property type="protein sequence ID" value="NMH92719.1"/>
    <property type="molecule type" value="Genomic_DNA"/>
</dbReference>
<proteinExistence type="predicted"/>
<dbReference type="Proteomes" id="UP000586918">
    <property type="component" value="Unassembled WGS sequence"/>
</dbReference>
<gene>
    <name evidence="2" type="ORF">HF519_14300</name>
</gene>
<feature type="transmembrane region" description="Helical" evidence="1">
    <location>
        <begin position="81"/>
        <end position="98"/>
    </location>
</feature>
<sequence>MTLRERAWQWPLRLSSGTYVLDSGLSKRNADEETAKHLHGFAAGTYPFVSTIEPGQFVKLVSAGEIALGGALLAPFVPAKLAGLGLLGFGAGLLGLYWKTPGMRRPGSVFPSQEGVPLAKDVWLVGMGAALVLGDRGTSRTPAAPAVPDVVT</sequence>
<organism evidence="2 3">
    <name type="scientific">Pseudonocardia bannensis</name>
    <dbReference type="NCBI Taxonomy" id="630973"/>
    <lineage>
        <taxon>Bacteria</taxon>
        <taxon>Bacillati</taxon>
        <taxon>Actinomycetota</taxon>
        <taxon>Actinomycetes</taxon>
        <taxon>Pseudonocardiales</taxon>
        <taxon>Pseudonocardiaceae</taxon>
        <taxon>Pseudonocardia</taxon>
    </lineage>
</organism>
<accession>A0A848DJK6</accession>
<protein>
    <submittedName>
        <fullName evidence="2">Uncharacterized protein</fullName>
    </submittedName>
</protein>
<evidence type="ECO:0000256" key="1">
    <source>
        <dbReference type="SAM" id="Phobius"/>
    </source>
</evidence>
<evidence type="ECO:0000313" key="2">
    <source>
        <dbReference type="EMBL" id="NMH92719.1"/>
    </source>
</evidence>
<comment type="caution">
    <text evidence="2">The sequence shown here is derived from an EMBL/GenBank/DDBJ whole genome shotgun (WGS) entry which is preliminary data.</text>
</comment>
<keyword evidence="3" id="KW-1185">Reference proteome</keyword>
<dbReference type="RefSeq" id="WP_169413427.1">
    <property type="nucleotide sequence ID" value="NZ_JAAXKZ010000046.1"/>
</dbReference>
<dbReference type="AlphaFoldDB" id="A0A848DJK6"/>
<keyword evidence="1" id="KW-0472">Membrane</keyword>
<reference evidence="2 3" key="1">
    <citation type="submission" date="2020-04" db="EMBL/GenBank/DDBJ databases">
        <authorList>
            <person name="Klaysubun C."/>
            <person name="Duangmal K."/>
            <person name="Lipun K."/>
        </authorList>
    </citation>
    <scope>NUCLEOTIDE SEQUENCE [LARGE SCALE GENOMIC DNA]</scope>
    <source>
        <strain evidence="2 3">DSM 45300</strain>
    </source>
</reference>
<keyword evidence="1" id="KW-1133">Transmembrane helix</keyword>
<evidence type="ECO:0000313" key="3">
    <source>
        <dbReference type="Proteomes" id="UP000586918"/>
    </source>
</evidence>
<keyword evidence="1" id="KW-0812">Transmembrane</keyword>
<name>A0A848DJK6_9PSEU</name>